<protein>
    <submittedName>
        <fullName evidence="10">TolC family protein</fullName>
    </submittedName>
</protein>
<keyword evidence="5" id="KW-0812">Transmembrane</keyword>
<evidence type="ECO:0000256" key="4">
    <source>
        <dbReference type="ARBA" id="ARBA00022452"/>
    </source>
</evidence>
<name>A0A7M2X2N3_9BACT</name>
<feature type="compositionally biased region" description="Low complexity" evidence="9">
    <location>
        <begin position="54"/>
        <end position="95"/>
    </location>
</feature>
<gene>
    <name evidence="10" type="ORF">IPV69_06575</name>
</gene>
<keyword evidence="11" id="KW-1185">Reference proteome</keyword>
<dbReference type="RefSeq" id="WP_206294128.1">
    <property type="nucleotide sequence ID" value="NZ_CP063458.1"/>
</dbReference>
<organism evidence="10 11">
    <name type="scientific">Humisphaera borealis</name>
    <dbReference type="NCBI Taxonomy" id="2807512"/>
    <lineage>
        <taxon>Bacteria</taxon>
        <taxon>Pseudomonadati</taxon>
        <taxon>Planctomycetota</taxon>
        <taxon>Phycisphaerae</taxon>
        <taxon>Tepidisphaerales</taxon>
        <taxon>Tepidisphaeraceae</taxon>
        <taxon>Humisphaera</taxon>
    </lineage>
</organism>
<comment type="similarity">
    <text evidence="2">Belongs to the outer membrane factor (OMF) (TC 1.B.17) family.</text>
</comment>
<evidence type="ECO:0000256" key="8">
    <source>
        <dbReference type="SAM" id="Coils"/>
    </source>
</evidence>
<dbReference type="Gene3D" id="1.20.1600.10">
    <property type="entry name" value="Outer membrane efflux proteins (OEP)"/>
    <property type="match status" value="1"/>
</dbReference>
<evidence type="ECO:0000256" key="1">
    <source>
        <dbReference type="ARBA" id="ARBA00004442"/>
    </source>
</evidence>
<evidence type="ECO:0000256" key="3">
    <source>
        <dbReference type="ARBA" id="ARBA00022448"/>
    </source>
</evidence>
<keyword evidence="3" id="KW-0813">Transport</keyword>
<feature type="coiled-coil region" evidence="8">
    <location>
        <begin position="363"/>
        <end position="392"/>
    </location>
</feature>
<reference evidence="10 11" key="1">
    <citation type="submission" date="2020-10" db="EMBL/GenBank/DDBJ databases">
        <title>Wide distribution of Phycisphaera-like planctomycetes from WD2101 soil group in peatlands and genome analysis of the first cultivated representative.</title>
        <authorList>
            <person name="Dedysh S.N."/>
            <person name="Beletsky A.V."/>
            <person name="Ivanova A."/>
            <person name="Kulichevskaya I.S."/>
            <person name="Suzina N.E."/>
            <person name="Philippov D.A."/>
            <person name="Rakitin A.L."/>
            <person name="Mardanov A.V."/>
            <person name="Ravin N.V."/>
        </authorList>
    </citation>
    <scope>NUCLEOTIDE SEQUENCE [LARGE SCALE GENOMIC DNA]</scope>
    <source>
        <strain evidence="10 11">M1803</strain>
    </source>
</reference>
<keyword evidence="8" id="KW-0175">Coiled coil</keyword>
<dbReference type="PROSITE" id="PS51257">
    <property type="entry name" value="PROKAR_LIPOPROTEIN"/>
    <property type="match status" value="1"/>
</dbReference>
<keyword evidence="4" id="KW-1134">Transmembrane beta strand</keyword>
<comment type="subcellular location">
    <subcellularLocation>
        <location evidence="1">Cell outer membrane</location>
    </subcellularLocation>
</comment>
<evidence type="ECO:0000313" key="11">
    <source>
        <dbReference type="Proteomes" id="UP000593765"/>
    </source>
</evidence>
<dbReference type="GO" id="GO:0009279">
    <property type="term" value="C:cell outer membrane"/>
    <property type="evidence" value="ECO:0007669"/>
    <property type="project" value="UniProtKB-SubCell"/>
</dbReference>
<evidence type="ECO:0000256" key="2">
    <source>
        <dbReference type="ARBA" id="ARBA00007613"/>
    </source>
</evidence>
<evidence type="ECO:0000256" key="9">
    <source>
        <dbReference type="SAM" id="MobiDB-lite"/>
    </source>
</evidence>
<sequence length="573" mass="64079">MNHIRKRTQRLAHSSLLLIAVGGCNIGTGGTGEYVVPKQKLRNIDGLDLTAVSRPRTPATEPATRTSVAETIPSATAPSTGPSTQPTTRPTTPPTITYLSLADARRLAMENNLDLKVELLNPTISKQSLTEEEARYEANFTSSLNYAKTDNAVASQLVGSQSETWQFNAGLEIPLRTGGSIRVDTPLSRSETDNQFTFLNPAYTAGPAATITMPLLRGFGVDYNAQRIRVAFYAYQSTQARTKLEVIRVLTDVERVYWRLYAAREELKLRQREYELAVKQYDAAARKFKQETVPEVDLLRAESGAADKFENIIVAEKNLRDRQRELKRLLNAPGLELESTAEIIPATRPMAIAFNLDSEQLSRSAMGQRMELLEEELRIAEETANVRNARSDMLPLVTLEYTYGINGLGPELNDALSQVRSANFQDHRAAIRMEVPIGNEAARSRLRRSLYSRLQRLASKEQRQLQIRQEVFTAVDALEAAWQRILSSRKRVLLAARVLDGEQRQYDLGRRTSTEVLDAQTRLANARQDEIAAVAEYQIAQVDIAFATGMVLGQSQIAWQPTISRDFDPSQRN</sequence>
<evidence type="ECO:0000256" key="6">
    <source>
        <dbReference type="ARBA" id="ARBA00023136"/>
    </source>
</evidence>
<dbReference type="GO" id="GO:1990281">
    <property type="term" value="C:efflux pump complex"/>
    <property type="evidence" value="ECO:0007669"/>
    <property type="project" value="TreeGrafter"/>
</dbReference>
<proteinExistence type="inferred from homology"/>
<dbReference type="Proteomes" id="UP000593765">
    <property type="component" value="Chromosome"/>
</dbReference>
<evidence type="ECO:0000256" key="7">
    <source>
        <dbReference type="ARBA" id="ARBA00023237"/>
    </source>
</evidence>
<dbReference type="PANTHER" id="PTHR30026">
    <property type="entry name" value="OUTER MEMBRANE PROTEIN TOLC"/>
    <property type="match status" value="1"/>
</dbReference>
<evidence type="ECO:0000313" key="10">
    <source>
        <dbReference type="EMBL" id="QOV91020.1"/>
    </source>
</evidence>
<dbReference type="KEGG" id="hbs:IPV69_06575"/>
<dbReference type="InterPro" id="IPR003423">
    <property type="entry name" value="OMP_efflux"/>
</dbReference>
<accession>A0A7M2X2N3</accession>
<feature type="region of interest" description="Disordered" evidence="9">
    <location>
        <begin position="52"/>
        <end position="95"/>
    </location>
</feature>
<dbReference type="PANTHER" id="PTHR30026:SF23">
    <property type="entry name" value="TO APRF-PUTATIVE OUTER MEMBRANE EFFLUX PROTEIN OR SECRETED ALKALINE PHOSPHATASE-RELATED"/>
    <property type="match status" value="1"/>
</dbReference>
<dbReference type="SUPFAM" id="SSF56954">
    <property type="entry name" value="Outer membrane efflux proteins (OEP)"/>
    <property type="match status" value="1"/>
</dbReference>
<evidence type="ECO:0000256" key="5">
    <source>
        <dbReference type="ARBA" id="ARBA00022692"/>
    </source>
</evidence>
<dbReference type="GO" id="GO:0015562">
    <property type="term" value="F:efflux transmembrane transporter activity"/>
    <property type="evidence" value="ECO:0007669"/>
    <property type="project" value="InterPro"/>
</dbReference>
<dbReference type="Pfam" id="PF02321">
    <property type="entry name" value="OEP"/>
    <property type="match status" value="1"/>
</dbReference>
<dbReference type="InterPro" id="IPR051906">
    <property type="entry name" value="TolC-like"/>
</dbReference>
<keyword evidence="7" id="KW-0998">Cell outer membrane</keyword>
<dbReference type="GO" id="GO:0015288">
    <property type="term" value="F:porin activity"/>
    <property type="evidence" value="ECO:0007669"/>
    <property type="project" value="TreeGrafter"/>
</dbReference>
<dbReference type="AlphaFoldDB" id="A0A7M2X2N3"/>
<keyword evidence="6" id="KW-0472">Membrane</keyword>
<dbReference type="EMBL" id="CP063458">
    <property type="protein sequence ID" value="QOV91020.1"/>
    <property type="molecule type" value="Genomic_DNA"/>
</dbReference>